<feature type="chain" id="PRO_5044833960" evidence="2">
    <location>
        <begin position="31"/>
        <end position="356"/>
    </location>
</feature>
<dbReference type="PANTHER" id="PTHR45642:SF128">
    <property type="entry name" value="OS06G0351500 PROTEIN"/>
    <property type="match status" value="1"/>
</dbReference>
<dbReference type="Proteomes" id="UP001497457">
    <property type="component" value="Chromosome 36b"/>
</dbReference>
<sequence>MASVCKKALTGLAFGAFLLLVLVPPPSGHAGQAGSLSAVFIFGDSTADTGNNNVLPTLGKANFPPYGQDFPGGKATGRFSNGKVIGDMLASRLGVKDLLPPYLGSSLDLNDLLSGVSFASGGSGYDPLTTKITIAISSVEQLELFQQYKDKVKALVGEETMTSVISNAIFFTVMGGNDIANNYFLFPMRRQQYDLPSYVDFLISSAFNFTMKLNRMGAKKIGFIGIPPVGCSPSQRTSSKECDPLRNQASTLFNSKIRRKIDQLNAEHNVYGLKLSYLNLYQYLLDLNQQPSVYGFKETSEGCCGSTLFDSATFIAYHRACPNVVDYIYWDGFHPTEKAYKVVIDKFVSQDMKYLI</sequence>
<dbReference type="EMBL" id="OZ075146">
    <property type="protein sequence ID" value="CAL5052918.1"/>
    <property type="molecule type" value="Genomic_DNA"/>
</dbReference>
<keyword evidence="4" id="KW-1185">Reference proteome</keyword>
<dbReference type="InterPro" id="IPR035669">
    <property type="entry name" value="SGNH_plant_lipase-like"/>
</dbReference>
<keyword evidence="2" id="KW-0732">Signal</keyword>
<comment type="similarity">
    <text evidence="1">Belongs to the 'GDSL' lipolytic enzyme family.</text>
</comment>
<accession>A0ABC9E8E0</accession>
<dbReference type="Pfam" id="PF00657">
    <property type="entry name" value="Lipase_GDSL"/>
    <property type="match status" value="1"/>
</dbReference>
<protein>
    <submittedName>
        <fullName evidence="3">Uncharacterized protein</fullName>
    </submittedName>
</protein>
<organism evidence="3 4">
    <name type="scientific">Urochloa decumbens</name>
    <dbReference type="NCBI Taxonomy" id="240449"/>
    <lineage>
        <taxon>Eukaryota</taxon>
        <taxon>Viridiplantae</taxon>
        <taxon>Streptophyta</taxon>
        <taxon>Embryophyta</taxon>
        <taxon>Tracheophyta</taxon>
        <taxon>Spermatophyta</taxon>
        <taxon>Magnoliopsida</taxon>
        <taxon>Liliopsida</taxon>
        <taxon>Poales</taxon>
        <taxon>Poaceae</taxon>
        <taxon>PACMAD clade</taxon>
        <taxon>Panicoideae</taxon>
        <taxon>Panicodae</taxon>
        <taxon>Paniceae</taxon>
        <taxon>Melinidinae</taxon>
        <taxon>Urochloa</taxon>
    </lineage>
</organism>
<evidence type="ECO:0000313" key="4">
    <source>
        <dbReference type="Proteomes" id="UP001497457"/>
    </source>
</evidence>
<name>A0ABC9E8E0_9POAL</name>
<dbReference type="AlphaFoldDB" id="A0ABC9E8E0"/>
<reference evidence="3 4" key="2">
    <citation type="submission" date="2024-10" db="EMBL/GenBank/DDBJ databases">
        <authorList>
            <person name="Ryan C."/>
        </authorList>
    </citation>
    <scope>NUCLEOTIDE SEQUENCE [LARGE SCALE GENOMIC DNA]</scope>
</reference>
<evidence type="ECO:0000313" key="3">
    <source>
        <dbReference type="EMBL" id="CAL5052918.1"/>
    </source>
</evidence>
<dbReference type="SUPFAM" id="SSF52266">
    <property type="entry name" value="SGNH hydrolase"/>
    <property type="match status" value="1"/>
</dbReference>
<dbReference type="Gene3D" id="3.40.50.1110">
    <property type="entry name" value="SGNH hydrolase"/>
    <property type="match status" value="1"/>
</dbReference>
<evidence type="ECO:0000256" key="1">
    <source>
        <dbReference type="ARBA" id="ARBA00008668"/>
    </source>
</evidence>
<dbReference type="InterPro" id="IPR036514">
    <property type="entry name" value="SGNH_hydro_sf"/>
</dbReference>
<dbReference type="PANTHER" id="PTHR45642">
    <property type="entry name" value="GDSL ESTERASE/LIPASE EXL3"/>
    <property type="match status" value="1"/>
</dbReference>
<gene>
    <name evidence="3" type="ORF">URODEC1_LOCUS92959</name>
</gene>
<proteinExistence type="inferred from homology"/>
<dbReference type="InterPro" id="IPR001087">
    <property type="entry name" value="GDSL"/>
</dbReference>
<reference evidence="4" key="1">
    <citation type="submission" date="2024-06" db="EMBL/GenBank/DDBJ databases">
        <authorList>
            <person name="Ryan C."/>
        </authorList>
    </citation>
    <scope>NUCLEOTIDE SEQUENCE [LARGE SCALE GENOMIC DNA]</scope>
</reference>
<feature type="signal peptide" evidence="2">
    <location>
        <begin position="1"/>
        <end position="30"/>
    </location>
</feature>
<evidence type="ECO:0000256" key="2">
    <source>
        <dbReference type="SAM" id="SignalP"/>
    </source>
</evidence>
<dbReference type="CDD" id="cd01837">
    <property type="entry name" value="SGNH_plant_lipase_like"/>
    <property type="match status" value="1"/>
</dbReference>
<dbReference type="InterPro" id="IPR050592">
    <property type="entry name" value="GDSL_lipolytic_enzyme"/>
</dbReference>